<accession>A0A3M6Q986</accession>
<name>A0A3M6Q986_9BURK</name>
<dbReference type="EMBL" id="RDQM01000005">
    <property type="protein sequence ID" value="RMW99200.1"/>
    <property type="molecule type" value="Genomic_DNA"/>
</dbReference>
<gene>
    <name evidence="3" type="ORF">EBQ26_05300</name>
</gene>
<dbReference type="PANTHER" id="PTHR35535">
    <property type="entry name" value="HEAT SHOCK PROTEIN HSLJ"/>
    <property type="match status" value="1"/>
</dbReference>
<dbReference type="RefSeq" id="WP_122237977.1">
    <property type="nucleotide sequence ID" value="NZ_RDQM01000005.1"/>
</dbReference>
<protein>
    <submittedName>
        <fullName evidence="3">META domain-containing protein</fullName>
    </submittedName>
</protein>
<proteinExistence type="predicted"/>
<dbReference type="InterPro" id="IPR005184">
    <property type="entry name" value="DUF306_Meta_HslJ"/>
</dbReference>
<dbReference type="AlphaFoldDB" id="A0A3M6Q986"/>
<organism evidence="3 4">
    <name type="scientific">Allofranklinella schreckenbergeri</name>
    <dbReference type="NCBI Taxonomy" id="1076744"/>
    <lineage>
        <taxon>Bacteria</taxon>
        <taxon>Pseudomonadati</taxon>
        <taxon>Pseudomonadota</taxon>
        <taxon>Betaproteobacteria</taxon>
        <taxon>Burkholderiales</taxon>
        <taxon>Comamonadaceae</taxon>
        <taxon>Allofranklinella</taxon>
    </lineage>
</organism>
<comment type="caution">
    <text evidence="3">The sequence shown here is derived from an EMBL/GenBank/DDBJ whole genome shotgun (WGS) entry which is preliminary data.</text>
</comment>
<reference evidence="3 4" key="1">
    <citation type="submission" date="2018-10" db="EMBL/GenBank/DDBJ databases">
        <title>Comamonadaceae CDC group NO-1 genome sequencing and assembly.</title>
        <authorList>
            <person name="Bernier A.-M."/>
            <person name="Bernard K."/>
        </authorList>
    </citation>
    <scope>NUCLEOTIDE SEQUENCE [LARGE SCALE GENOMIC DNA]</scope>
    <source>
        <strain evidence="3 4">NML970147</strain>
    </source>
</reference>
<evidence type="ECO:0000313" key="4">
    <source>
        <dbReference type="Proteomes" id="UP000267521"/>
    </source>
</evidence>
<feature type="domain" description="DUF306" evidence="2">
    <location>
        <begin position="39"/>
        <end position="143"/>
    </location>
</feature>
<sequence>MPSILRTAALLGASLTLMACTSTTPKAHQPEPGANPASALTGRWQITRIAGQPVNASQHPVLEFDASAHAYSATAGCNRIFGRYEVSQGRLRLSPPGSTLKACPPAQQALETALAQTLQAISNGRYHVSQDQLEIHTPAGAVALQGQR</sequence>
<dbReference type="InterPro" id="IPR053147">
    <property type="entry name" value="Hsp_HslJ-like"/>
</dbReference>
<dbReference type="Pfam" id="PF03724">
    <property type="entry name" value="META"/>
    <property type="match status" value="1"/>
</dbReference>
<dbReference type="Proteomes" id="UP000267521">
    <property type="component" value="Unassembled WGS sequence"/>
</dbReference>
<dbReference type="InterPro" id="IPR038670">
    <property type="entry name" value="HslJ-like_sf"/>
</dbReference>
<dbReference type="Gene3D" id="2.40.128.270">
    <property type="match status" value="1"/>
</dbReference>
<evidence type="ECO:0000259" key="2">
    <source>
        <dbReference type="Pfam" id="PF03724"/>
    </source>
</evidence>
<evidence type="ECO:0000256" key="1">
    <source>
        <dbReference type="SAM" id="SignalP"/>
    </source>
</evidence>
<dbReference type="PANTHER" id="PTHR35535:SF2">
    <property type="entry name" value="DUF306 DOMAIN-CONTAINING PROTEIN"/>
    <property type="match status" value="1"/>
</dbReference>
<dbReference type="PROSITE" id="PS51257">
    <property type="entry name" value="PROKAR_LIPOPROTEIN"/>
    <property type="match status" value="1"/>
</dbReference>
<feature type="chain" id="PRO_5018153270" evidence="1">
    <location>
        <begin position="20"/>
        <end position="148"/>
    </location>
</feature>
<evidence type="ECO:0000313" key="3">
    <source>
        <dbReference type="EMBL" id="RMW99200.1"/>
    </source>
</evidence>
<feature type="signal peptide" evidence="1">
    <location>
        <begin position="1"/>
        <end position="19"/>
    </location>
</feature>
<keyword evidence="1" id="KW-0732">Signal</keyword>